<sequence>MYGLSDSGGLNEDPKKTPVRSSVAAWLALVVDLPARPTACLASEPAASKWRVTYPAGPTIPTVSNPNK</sequence>
<dbReference type="Gramene" id="PNW69847">
    <property type="protein sequence ID" value="PNW69847"/>
    <property type="gene ID" value="CHLRE_18g749097v5"/>
</dbReference>
<dbReference type="InParanoid" id="A0A2K3CNI6"/>
<dbReference type="KEGG" id="cre:CHLRE_18g749097v5"/>
<proteinExistence type="predicted"/>
<dbReference type="EMBL" id="KZ454945">
    <property type="protein sequence ID" value="PNW69847.1"/>
    <property type="molecule type" value="Genomic_DNA"/>
</dbReference>
<accession>A0A2K3CNI6</accession>
<dbReference type="Proteomes" id="UP000006906">
    <property type="component" value="Unassembled WGS sequence"/>
</dbReference>
<evidence type="ECO:0000313" key="1">
    <source>
        <dbReference type="EMBL" id="PNW69847.1"/>
    </source>
</evidence>
<protein>
    <submittedName>
        <fullName evidence="1">Uncharacterized protein</fullName>
    </submittedName>
</protein>
<dbReference type="GeneID" id="66057239"/>
<evidence type="ECO:0000313" key="2">
    <source>
        <dbReference type="Proteomes" id="UP000006906"/>
    </source>
</evidence>
<gene>
    <name evidence="1" type="ORF">CHLRE_18g749097v5</name>
</gene>
<organism evidence="1 2">
    <name type="scientific">Chlamydomonas reinhardtii</name>
    <name type="common">Chlamydomonas smithii</name>
    <dbReference type="NCBI Taxonomy" id="3055"/>
    <lineage>
        <taxon>Eukaryota</taxon>
        <taxon>Viridiplantae</taxon>
        <taxon>Chlorophyta</taxon>
        <taxon>core chlorophytes</taxon>
        <taxon>Chlorophyceae</taxon>
        <taxon>CS clade</taxon>
        <taxon>Chlamydomonadales</taxon>
        <taxon>Chlamydomonadaceae</taxon>
        <taxon>Chlamydomonas</taxon>
    </lineage>
</organism>
<keyword evidence="2" id="KW-1185">Reference proteome</keyword>
<name>A0A2K3CNI6_CHLRE</name>
<dbReference type="AlphaFoldDB" id="A0A2K3CNI6"/>
<dbReference type="RefSeq" id="XP_042914261.1">
    <property type="nucleotide sequence ID" value="XM_043072810.1"/>
</dbReference>
<reference evidence="1 2" key="1">
    <citation type="journal article" date="2007" name="Science">
        <title>The Chlamydomonas genome reveals the evolution of key animal and plant functions.</title>
        <authorList>
            <person name="Merchant S.S."/>
            <person name="Prochnik S.E."/>
            <person name="Vallon O."/>
            <person name="Harris E.H."/>
            <person name="Karpowicz S.J."/>
            <person name="Witman G.B."/>
            <person name="Terry A."/>
            <person name="Salamov A."/>
            <person name="Fritz-Laylin L.K."/>
            <person name="Marechal-Drouard L."/>
            <person name="Marshall W.F."/>
            <person name="Qu L.H."/>
            <person name="Nelson D.R."/>
            <person name="Sanderfoot A.A."/>
            <person name="Spalding M.H."/>
            <person name="Kapitonov V.V."/>
            <person name="Ren Q."/>
            <person name="Ferris P."/>
            <person name="Lindquist E."/>
            <person name="Shapiro H."/>
            <person name="Lucas S.M."/>
            <person name="Grimwood J."/>
            <person name="Schmutz J."/>
            <person name="Cardol P."/>
            <person name="Cerutti H."/>
            <person name="Chanfreau G."/>
            <person name="Chen C.L."/>
            <person name="Cognat V."/>
            <person name="Croft M.T."/>
            <person name="Dent R."/>
            <person name="Dutcher S."/>
            <person name="Fernandez E."/>
            <person name="Fukuzawa H."/>
            <person name="Gonzalez-Ballester D."/>
            <person name="Gonzalez-Halphen D."/>
            <person name="Hallmann A."/>
            <person name="Hanikenne M."/>
            <person name="Hippler M."/>
            <person name="Inwood W."/>
            <person name="Jabbari K."/>
            <person name="Kalanon M."/>
            <person name="Kuras R."/>
            <person name="Lefebvre P.A."/>
            <person name="Lemaire S.D."/>
            <person name="Lobanov A.V."/>
            <person name="Lohr M."/>
            <person name="Manuell A."/>
            <person name="Meier I."/>
            <person name="Mets L."/>
            <person name="Mittag M."/>
            <person name="Mittelmeier T."/>
            <person name="Moroney J.V."/>
            <person name="Moseley J."/>
            <person name="Napoli C."/>
            <person name="Nedelcu A.M."/>
            <person name="Niyogi K."/>
            <person name="Novoselov S.V."/>
            <person name="Paulsen I.T."/>
            <person name="Pazour G."/>
            <person name="Purton S."/>
            <person name="Ral J.P."/>
            <person name="Riano-Pachon D.M."/>
            <person name="Riekhof W."/>
            <person name="Rymarquis L."/>
            <person name="Schroda M."/>
            <person name="Stern D."/>
            <person name="Umen J."/>
            <person name="Willows R."/>
            <person name="Wilson N."/>
            <person name="Zimmer S.L."/>
            <person name="Allmer J."/>
            <person name="Balk J."/>
            <person name="Bisova K."/>
            <person name="Chen C.J."/>
            <person name="Elias M."/>
            <person name="Gendler K."/>
            <person name="Hauser C."/>
            <person name="Lamb M.R."/>
            <person name="Ledford H."/>
            <person name="Long J.C."/>
            <person name="Minagawa J."/>
            <person name="Page M.D."/>
            <person name="Pan J."/>
            <person name="Pootakham W."/>
            <person name="Roje S."/>
            <person name="Rose A."/>
            <person name="Stahlberg E."/>
            <person name="Terauchi A.M."/>
            <person name="Yang P."/>
            <person name="Ball S."/>
            <person name="Bowler C."/>
            <person name="Dieckmann C.L."/>
            <person name="Gladyshev V.N."/>
            <person name="Green P."/>
            <person name="Jorgensen R."/>
            <person name="Mayfield S."/>
            <person name="Mueller-Roeber B."/>
            <person name="Rajamani S."/>
            <person name="Sayre R.T."/>
            <person name="Brokstein P."/>
            <person name="Dubchak I."/>
            <person name="Goodstein D."/>
            <person name="Hornick L."/>
            <person name="Huang Y.W."/>
            <person name="Jhaveri J."/>
            <person name="Luo Y."/>
            <person name="Martinez D."/>
            <person name="Ngau W.C."/>
            <person name="Otillar B."/>
            <person name="Poliakov A."/>
            <person name="Porter A."/>
            <person name="Szajkowski L."/>
            <person name="Werner G."/>
            <person name="Zhou K."/>
            <person name="Grigoriev I.V."/>
            <person name="Rokhsar D.S."/>
            <person name="Grossman A.R."/>
        </authorList>
    </citation>
    <scope>NUCLEOTIDE SEQUENCE [LARGE SCALE GENOMIC DNA]</scope>
    <source>
        <strain evidence="2">CC-503</strain>
    </source>
</reference>